<dbReference type="PANTHER" id="PTHR13037">
    <property type="entry name" value="FORMIN"/>
    <property type="match status" value="1"/>
</dbReference>
<feature type="region of interest" description="Disordered" evidence="3">
    <location>
        <begin position="1740"/>
        <end position="1760"/>
    </location>
</feature>
<dbReference type="EMBL" id="JAEHOE010000009">
    <property type="protein sequence ID" value="KAG2498781.1"/>
    <property type="molecule type" value="Genomic_DNA"/>
</dbReference>
<feature type="compositionally biased region" description="Low complexity" evidence="3">
    <location>
        <begin position="185"/>
        <end position="197"/>
    </location>
</feature>
<feature type="region of interest" description="Disordered" evidence="3">
    <location>
        <begin position="1801"/>
        <end position="1839"/>
    </location>
</feature>
<feature type="compositionally biased region" description="Low complexity" evidence="3">
    <location>
        <begin position="2404"/>
        <end position="2416"/>
    </location>
</feature>
<dbReference type="PROSITE" id="PS50222">
    <property type="entry name" value="EF_HAND_2"/>
    <property type="match status" value="4"/>
</dbReference>
<dbReference type="Proteomes" id="UP000612055">
    <property type="component" value="Unassembled WGS sequence"/>
</dbReference>
<feature type="compositionally biased region" description="Gly residues" evidence="3">
    <location>
        <begin position="2887"/>
        <end position="2912"/>
    </location>
</feature>
<dbReference type="Gene3D" id="1.10.238.10">
    <property type="entry name" value="EF-hand"/>
    <property type="match status" value="2"/>
</dbReference>
<sequence>MFKRNSRSSGPAPGQADAGWTPGQLAAQAQEVDLGDALPPANPFPPQAGPYAQQGAYPSSPGQAGPYQDQQGAYPSSPGQQGPYPPSPGQYPQQGFYPPADGQGQYYAAAGQGQYPPSGQGQYGSPQGGSYGSPPGPGGPYASPPGQGQGPYASPQGQGSYAGSQAAYSPNASGQFSSPPPAPPGASAASAYSGLPAHLTPTFQSPQPLPQQGPAIPSYSQLQPGVQYRSYSAGVMETSSPRSPGGPPGMSYQTYQAAGSYGNRSPTANQPQAGGNYPNPDPYDGSFETQTLLPVEVSLPYGPPVQMNVMQAISPGRPMYGTPPRSGPGSVAEQPLQPLQPLRPLQPLQSNTMQVLAPDSPAPAPLDPPSPLMMADWAAVSAAASGPAPPGSQSDGAPVEAASQAVLAAAAPPPLLPPSASAKLREVASDGRPFVVDTSTQLVYRDASQAGVLERVGKWVKGKIVFIPQISEVDFYSTLRAFLVRRQLGLAELFAALDADLDGCLSTAELRALMGHVVPGATPSEVAYLTALIDWDDDGFVGLADLLDADELAAEVADERGDGAASPWARALQETSFVLHSQRKHAAVVFRTLAAEAAVAAGKSPPELYTPRNSSPRGSPRSGPSRASLAPSSPRTGTASGTGTGPWSHPGPGPDGGGPVILLEPAQLLRFLRIMRPELGAGEVRYIMDHLLQGPGDNRRSLGQVLHMLHLIDVAYSADQTNGVQQKRQAERHRAEAEAVEEAIEELEAAAEAHAEARAGAGPGSKLGSRAGSKRGSQGGSREGSKAGSQAAVVPEGEQLTEEERAAAAVAALEQDKAQRRLRAARGINTIRPPPLAPSRLRRRFGSPRENVPRFFYHLGYYMRTARLTLRELMRIFDSDGDGGLDPLDVRHLINEVLPGTTTDQVIYIRAAISSPTAAIVTMEDLHRGIRDFGDEFSCGRQDAAAAANGEPPCSPLAPLYLRKHPQLAGVGRAARAEAEEYRRRQREAEKAMLQPPDILRWITEYMARRKISLALLLAQFDRDCDGMLNAAEAARLLRFVAAGRLGGRQRSLDKCLARFMAEADGDRDGALSYNDLRRALLAKQELIARDRAQLSADEAAERVAATTAAVLLGPADPAMPATLTHPNPYSQPYSMDLYDAPYGFDPYDYDPAYMDENGPFWAPEPGGVGWGRHHEQRGHRTVTYSAAYPAGIEQYPGMMPPGTAVEDYDTTPYMPARPTDAHDPFTLAFAAENPRASRLPESMVDLFPGPAPVGPGGGPGGGGVLYLSPAAAAAAEAAVDLPLCDVEDLDPDVTLYPVDYMGTRMLVDRVSNLAFLPLPPDAAGPGPGGVARLGRQPRQPASPHLIQQQAPQEEHLHLFGRLLPNGTLERVETPLAAALFAALDNHLRDTKRRLEDVWAATVGAVRPPPYAGPGSLPPPPPPEPELADANGLARFLRPLLPNLTLPQLHYLLVLFDLDGDGLVAPDDLVLAFEEIGTTIDTPANKLHAQAYKVLARIAGAVMGDYAEAYQAFARYSELGRLQRQALAEPPTPPSVPALPSTSSSSTSFSSSSSSSSSSVSTASSPRSGPVTPRSPKEPKDKGKDHHHPHHHKGQGQEDGQSRHKQHKQPKNRPYFSPPPAPPTRASPGAVASLSRSDKVELSLPQLARFASHLLLHKAAPEDVGAVVVYLNMKLAAADGGPQPPAAQAASLPGPNQPYGNPYGNPHPYKSLRDAPPAFDWPFVVGVLRLVETSLPVNRRLPSPSASRRTTAEVQPMPGPVPGYPGVQGAEVPPEELYPPKPPPDRIKGPEGLEAAAAAMKAMAAEGAEDGDDDASRGLLPRPSPLRTSALTSQPAPHPDRRVVDLHFYVHTDGRTFLLDPITGLLYIASPYILAAAAAAADAAEAAATGIQPPPSGGANRKLAAALASQRAGLLLSPRLLQAPVKSPTGKGGKPPAVATSAPPPPQPPPPPPPLLLLPYPELAGKLQYPDNRLLPAQSGAGVTIICKAVARLAAEEARVEALFKMLDRDGQGLDGRRLAQLFAGTASLTAAEVALARVLLDRDGRGLVTLGDVLEASQKIHYTAVVAGTSPGPAPPVTLTLSRLEARTLDVLHRGAQALQREGRLLWLLVQREGMPGGLLDKAAAAAILREVLEPYLPPYEVAVVLTYLWMVMPDKDGPLPADEMLQLLRSLPMRIKLPYSPYGAQEAPTAAAAAGAAGLGGKEVVFAAGFGGPVAQDGTLPAIQPPSANGVGGGRQRYRRHLGEPTGPTWAEPEVLYGPNDGAKRYDPNLVPYDPDWGEGPYGLAAASVAGGPRPTRIGPGFLGKGPPAAARQDASEAAGQYGLYDDDVPEVYEPQQPYDATYDRRPGAEDSFSLDEQTGRMQPRPVQPRQRAASRFLSPRETRELDVSMDAVGPADRLPQRRPGGLRPRGAGAAREDSFSLEAQAGGGGRGGGGVSGSMSLAEETDLMDVLRGRPPGRRQPPGLDSDSQYGLLTDTLDPARPLEPGGLAGRQARLAIPRPAPPPAEPPGRLPRPGAPPRRQSSTSGAGGGGFDPYGLEAEADVAASEPSDRSFQERPTAMHTSPSYSGGRPAEVLSFLDQAGDGGGRGSGGRIGAGVAVTDSYDPYGMHGEDDVVNAGSVPPSRPDTAAPSMARESTDMPRLASPLLNGAGSGFGGGVGPGGPRPITASRLSTSSQGLGASGGAGFGSGLDDTYGDVVDSPAIAASRRQPSTSGGPGGDSASGPALFTSFGDALDGGRSGGGPGGDGFGLGSEAAGAGLPPPGSFKPPGRSRLSRTGASEYDPYGDEADDQPSELPTPSPLGAGGAGGGGGMFNASIRSQASAKDRLGTSIRSAADRYGGGGPGATSGLESSGSSTGLGGRGRGAGGQGGGGGGGGNSDEFGLGAEGSTGGGGARSPGAAGGGGAGGDEGLIDYDDAGVGGDGEDEIDYGLGAEGGEDDF</sequence>
<feature type="domain" description="EF-hand" evidence="4">
    <location>
        <begin position="1444"/>
        <end position="1479"/>
    </location>
</feature>
<comment type="caution">
    <text evidence="5">The sequence shown here is derived from an EMBL/GenBank/DDBJ whole genome shotgun (WGS) entry which is preliminary data.</text>
</comment>
<feature type="domain" description="EF-hand" evidence="4">
    <location>
        <begin position="865"/>
        <end position="900"/>
    </location>
</feature>
<evidence type="ECO:0000259" key="4">
    <source>
        <dbReference type="PROSITE" id="PS50222"/>
    </source>
</evidence>
<feature type="compositionally biased region" description="Low complexity" evidence="3">
    <location>
        <begin position="2849"/>
        <end position="2858"/>
    </location>
</feature>
<dbReference type="GO" id="GO:0005509">
    <property type="term" value="F:calcium ion binding"/>
    <property type="evidence" value="ECO:0007669"/>
    <property type="project" value="InterPro"/>
</dbReference>
<keyword evidence="1" id="KW-0945">Host-virus interaction</keyword>
<feature type="region of interest" description="Disordered" evidence="3">
    <location>
        <begin position="754"/>
        <end position="800"/>
    </location>
</feature>
<feature type="compositionally biased region" description="Gly residues" evidence="3">
    <location>
        <begin position="2653"/>
        <end position="2664"/>
    </location>
</feature>
<organism evidence="5 6">
    <name type="scientific">Edaphochlamys debaryana</name>
    <dbReference type="NCBI Taxonomy" id="47281"/>
    <lineage>
        <taxon>Eukaryota</taxon>
        <taxon>Viridiplantae</taxon>
        <taxon>Chlorophyta</taxon>
        <taxon>core chlorophytes</taxon>
        <taxon>Chlorophyceae</taxon>
        <taxon>CS clade</taxon>
        <taxon>Chlamydomonadales</taxon>
        <taxon>Chlamydomonadales incertae sedis</taxon>
        <taxon>Edaphochlamys</taxon>
    </lineage>
</organism>
<dbReference type="PANTHER" id="PTHR13037:SF24">
    <property type="entry name" value="POLYCOMB PROTEIN PCL-RELATED"/>
    <property type="match status" value="1"/>
</dbReference>
<evidence type="ECO:0000256" key="1">
    <source>
        <dbReference type="ARBA" id="ARBA00022581"/>
    </source>
</evidence>
<proteinExistence type="predicted"/>
<dbReference type="InterPro" id="IPR002048">
    <property type="entry name" value="EF_hand_dom"/>
</dbReference>
<feature type="compositionally biased region" description="Basic and acidic residues" evidence="3">
    <location>
        <begin position="1575"/>
        <end position="1584"/>
    </location>
</feature>
<dbReference type="SUPFAM" id="SSF47473">
    <property type="entry name" value="EF-hand"/>
    <property type="match status" value="3"/>
</dbReference>
<feature type="compositionally biased region" description="Low complexity" evidence="3">
    <location>
        <begin position="1538"/>
        <end position="1568"/>
    </location>
</feature>
<keyword evidence="6" id="KW-1185">Reference proteome</keyword>
<evidence type="ECO:0000313" key="5">
    <source>
        <dbReference type="EMBL" id="KAG2498781.1"/>
    </source>
</evidence>
<feature type="region of interest" description="Disordered" evidence="3">
    <location>
        <begin position="1"/>
        <end position="288"/>
    </location>
</feature>
<feature type="region of interest" description="Disordered" evidence="3">
    <location>
        <begin position="1680"/>
        <end position="1704"/>
    </location>
</feature>
<feature type="compositionally biased region" description="Low complexity" evidence="3">
    <location>
        <begin position="140"/>
        <end position="159"/>
    </location>
</feature>
<feature type="compositionally biased region" description="Acidic residues" evidence="3">
    <location>
        <begin position="2913"/>
        <end position="2931"/>
    </location>
</feature>
<feature type="compositionally biased region" description="Polar residues" evidence="3">
    <location>
        <begin position="1826"/>
        <end position="1835"/>
    </location>
</feature>
<evidence type="ECO:0000313" key="6">
    <source>
        <dbReference type="Proteomes" id="UP000612055"/>
    </source>
</evidence>
<name>A0A835YA19_9CHLO</name>
<feature type="compositionally biased region" description="Polar residues" evidence="3">
    <location>
        <begin position="1744"/>
        <end position="1753"/>
    </location>
</feature>
<feature type="compositionally biased region" description="Gly residues" evidence="3">
    <location>
        <begin position="2585"/>
        <end position="2597"/>
    </location>
</feature>
<feature type="domain" description="EF-hand" evidence="4">
    <location>
        <begin position="1052"/>
        <end position="1087"/>
    </location>
</feature>
<protein>
    <recommendedName>
        <fullName evidence="4">EF-hand domain-containing protein</fullName>
    </recommendedName>
</protein>
<evidence type="ECO:0000256" key="2">
    <source>
        <dbReference type="ARBA" id="ARBA00022837"/>
    </source>
</evidence>
<dbReference type="OrthoDB" id="547737at2759"/>
<feature type="region of interest" description="Disordered" evidence="3">
    <location>
        <begin position="1923"/>
        <end position="1957"/>
    </location>
</feature>
<feature type="compositionally biased region" description="Polar residues" evidence="3">
    <location>
        <begin position="252"/>
        <end position="273"/>
    </location>
</feature>
<dbReference type="SMART" id="SM00054">
    <property type="entry name" value="EFh"/>
    <property type="match status" value="5"/>
</dbReference>
<feature type="compositionally biased region" description="Gly residues" evidence="3">
    <location>
        <begin position="2805"/>
        <end position="2815"/>
    </location>
</feature>
<feature type="compositionally biased region" description="Gly residues" evidence="3">
    <location>
        <begin position="2682"/>
        <end position="2691"/>
    </location>
</feature>
<feature type="region of interest" description="Disordered" evidence="3">
    <location>
        <begin position="601"/>
        <end position="660"/>
    </location>
</feature>
<dbReference type="InterPro" id="IPR018247">
    <property type="entry name" value="EF_Hand_1_Ca_BS"/>
</dbReference>
<feature type="compositionally biased region" description="Acidic residues" evidence="3">
    <location>
        <begin position="2786"/>
        <end position="2795"/>
    </location>
</feature>
<feature type="region of interest" description="Disordered" evidence="3">
    <location>
        <begin position="2341"/>
        <end position="2419"/>
    </location>
</feature>
<feature type="compositionally biased region" description="Low complexity" evidence="3">
    <location>
        <begin position="611"/>
        <end position="635"/>
    </location>
</feature>
<feature type="compositionally biased region" description="Polar residues" evidence="3">
    <location>
        <begin position="56"/>
        <end position="73"/>
    </location>
</feature>
<accession>A0A835YA19</accession>
<feature type="compositionally biased region" description="Pro residues" evidence="3">
    <location>
        <begin position="2502"/>
        <end position="2520"/>
    </location>
</feature>
<feature type="compositionally biased region" description="Polar residues" evidence="3">
    <location>
        <begin position="161"/>
        <end position="171"/>
    </location>
</feature>
<feature type="domain" description="EF-hand" evidence="4">
    <location>
        <begin position="485"/>
        <end position="520"/>
    </location>
</feature>
<feature type="compositionally biased region" description="Basic residues" evidence="3">
    <location>
        <begin position="1585"/>
        <end position="1594"/>
    </location>
</feature>
<feature type="region of interest" description="Disordered" evidence="3">
    <location>
        <begin position="1526"/>
        <end position="1634"/>
    </location>
</feature>
<gene>
    <name evidence="5" type="ORF">HYH03_003520</name>
</gene>
<evidence type="ECO:0000256" key="3">
    <source>
        <dbReference type="SAM" id="MobiDB-lite"/>
    </source>
</evidence>
<feature type="compositionally biased region" description="Pro residues" evidence="3">
    <location>
        <begin position="1942"/>
        <end position="1956"/>
    </location>
</feature>
<feature type="compositionally biased region" description="Low complexity" evidence="3">
    <location>
        <begin position="2365"/>
        <end position="2374"/>
    </location>
</feature>
<feature type="compositionally biased region" description="Gly residues" evidence="3">
    <location>
        <begin position="2740"/>
        <end position="2753"/>
    </location>
</feature>
<keyword evidence="2" id="KW-0106">Calcium</keyword>
<reference evidence="5" key="1">
    <citation type="journal article" date="2020" name="bioRxiv">
        <title>Comparative genomics of Chlamydomonas.</title>
        <authorList>
            <person name="Craig R.J."/>
            <person name="Hasan A.R."/>
            <person name="Ness R.W."/>
            <person name="Keightley P.D."/>
        </authorList>
    </citation>
    <scope>NUCLEOTIDE SEQUENCE</scope>
    <source>
        <strain evidence="5">CCAP 11/70</strain>
    </source>
</reference>
<feature type="region of interest" description="Disordered" evidence="3">
    <location>
        <begin position="2454"/>
        <end position="2943"/>
    </location>
</feature>
<feature type="compositionally biased region" description="Gly residues" evidence="3">
    <location>
        <begin position="2859"/>
        <end position="2880"/>
    </location>
</feature>
<dbReference type="InterPro" id="IPR011992">
    <property type="entry name" value="EF-hand-dom_pair"/>
</dbReference>
<dbReference type="CDD" id="cd00051">
    <property type="entry name" value="EFh"/>
    <property type="match status" value="1"/>
</dbReference>
<feature type="compositionally biased region" description="Pro residues" evidence="3">
    <location>
        <begin position="1616"/>
        <end position="1625"/>
    </location>
</feature>
<feature type="compositionally biased region" description="Low complexity" evidence="3">
    <location>
        <begin position="90"/>
        <end position="125"/>
    </location>
</feature>
<dbReference type="PROSITE" id="PS00018">
    <property type="entry name" value="EF_HAND_1"/>
    <property type="match status" value="2"/>
</dbReference>